<sequence length="289" mass="29706">MVSMFKVRRWAAAAATVVLSAFGIVAAGQVPASAAPNFQVPFQCGVTVTAATFSGHRPANAVDFQKSGITGMPVIASAPGTVTRVANEGSTSYGRWIEIDHGSGWRTRYAHLSTQEVRVGQSVSLGTQIGKAGATGGVTGPHLHYEQNLNGVSQRVVLHGVAVPYYGKTNFTSRNACGGGGGNPYTPQQVCGSAFSVIDSAALGDAGTTYLLYDGSSGRNCVTTLKATSVGSPSPVSAFLEVEGSARATDSGDYSYYAGPVTKEAASTCVKWGGSVGSRSYTSPFEHCG</sequence>
<dbReference type="InterPro" id="IPR011055">
    <property type="entry name" value="Dup_hybrid_motif"/>
</dbReference>
<feature type="chain" id="PRO_5039353651" evidence="2">
    <location>
        <begin position="27"/>
        <end position="289"/>
    </location>
</feature>
<dbReference type="Proteomes" id="UP000238362">
    <property type="component" value="Unassembled WGS sequence"/>
</dbReference>
<keyword evidence="1 2" id="KW-0732">Signal</keyword>
<name>A0A2T0LS53_9PSEU</name>
<proteinExistence type="predicted"/>
<evidence type="ECO:0000259" key="3">
    <source>
        <dbReference type="Pfam" id="PF01551"/>
    </source>
</evidence>
<evidence type="ECO:0000313" key="4">
    <source>
        <dbReference type="EMBL" id="PRX46452.1"/>
    </source>
</evidence>
<keyword evidence="5" id="KW-1185">Reference proteome</keyword>
<dbReference type="SUPFAM" id="SSF51261">
    <property type="entry name" value="Duplicated hybrid motif"/>
    <property type="match status" value="1"/>
</dbReference>
<evidence type="ECO:0000256" key="2">
    <source>
        <dbReference type="SAM" id="SignalP"/>
    </source>
</evidence>
<dbReference type="Gene3D" id="2.70.70.10">
    <property type="entry name" value="Glucose Permease (Domain IIA)"/>
    <property type="match status" value="1"/>
</dbReference>
<feature type="domain" description="M23ase beta-sheet core" evidence="3">
    <location>
        <begin position="60"/>
        <end position="152"/>
    </location>
</feature>
<organism evidence="4 5">
    <name type="scientific">Prauserella shujinwangii</name>
    <dbReference type="NCBI Taxonomy" id="1453103"/>
    <lineage>
        <taxon>Bacteria</taxon>
        <taxon>Bacillati</taxon>
        <taxon>Actinomycetota</taxon>
        <taxon>Actinomycetes</taxon>
        <taxon>Pseudonocardiales</taxon>
        <taxon>Pseudonocardiaceae</taxon>
        <taxon>Prauserella</taxon>
    </lineage>
</organism>
<evidence type="ECO:0000313" key="5">
    <source>
        <dbReference type="Proteomes" id="UP000238362"/>
    </source>
</evidence>
<dbReference type="PANTHER" id="PTHR21666:SF289">
    <property type="entry name" value="L-ALA--D-GLU ENDOPEPTIDASE"/>
    <property type="match status" value="1"/>
</dbReference>
<feature type="signal peptide" evidence="2">
    <location>
        <begin position="1"/>
        <end position="26"/>
    </location>
</feature>
<dbReference type="GO" id="GO:0004222">
    <property type="term" value="F:metalloendopeptidase activity"/>
    <property type="evidence" value="ECO:0007669"/>
    <property type="project" value="TreeGrafter"/>
</dbReference>
<evidence type="ECO:0000256" key="1">
    <source>
        <dbReference type="ARBA" id="ARBA00022729"/>
    </source>
</evidence>
<dbReference type="EMBL" id="PVNH01000007">
    <property type="protein sequence ID" value="PRX46452.1"/>
    <property type="molecule type" value="Genomic_DNA"/>
</dbReference>
<dbReference type="PANTHER" id="PTHR21666">
    <property type="entry name" value="PEPTIDASE-RELATED"/>
    <property type="match status" value="1"/>
</dbReference>
<protein>
    <submittedName>
        <fullName evidence="4">Peptidase M23-like protein</fullName>
    </submittedName>
</protein>
<accession>A0A2T0LS53</accession>
<dbReference type="AlphaFoldDB" id="A0A2T0LS53"/>
<reference evidence="4 5" key="1">
    <citation type="submission" date="2018-03" db="EMBL/GenBank/DDBJ databases">
        <title>Genomic Encyclopedia of Type Strains, Phase III (KMG-III): the genomes of soil and plant-associated and newly described type strains.</title>
        <authorList>
            <person name="Whitman W."/>
        </authorList>
    </citation>
    <scope>NUCLEOTIDE SEQUENCE [LARGE SCALE GENOMIC DNA]</scope>
    <source>
        <strain evidence="4 5">CGMCC 4.7125</strain>
    </source>
</reference>
<dbReference type="Pfam" id="PF01551">
    <property type="entry name" value="Peptidase_M23"/>
    <property type="match status" value="1"/>
</dbReference>
<dbReference type="CDD" id="cd12797">
    <property type="entry name" value="M23_peptidase"/>
    <property type="match status" value="1"/>
</dbReference>
<comment type="caution">
    <text evidence="4">The sequence shown here is derived from an EMBL/GenBank/DDBJ whole genome shotgun (WGS) entry which is preliminary data.</text>
</comment>
<gene>
    <name evidence="4" type="ORF">B0I33_10729</name>
</gene>
<dbReference type="InterPro" id="IPR016047">
    <property type="entry name" value="M23ase_b-sheet_dom"/>
</dbReference>
<dbReference type="InterPro" id="IPR050570">
    <property type="entry name" value="Cell_wall_metabolism_enzyme"/>
</dbReference>